<evidence type="ECO:0000313" key="2">
    <source>
        <dbReference type="WBParaSite" id="RSKR_0000790300.1"/>
    </source>
</evidence>
<reference evidence="2" key="1">
    <citation type="submission" date="2016-11" db="UniProtKB">
        <authorList>
            <consortium name="WormBaseParasite"/>
        </authorList>
    </citation>
    <scope>IDENTIFICATION</scope>
    <source>
        <strain evidence="2">KR3021</strain>
    </source>
</reference>
<evidence type="ECO:0000313" key="1">
    <source>
        <dbReference type="Proteomes" id="UP000095286"/>
    </source>
</evidence>
<dbReference type="Proteomes" id="UP000095286">
    <property type="component" value="Unplaced"/>
</dbReference>
<name>A0AC35U5R1_9BILA</name>
<accession>A0AC35U5R1</accession>
<dbReference type="WBParaSite" id="RSKR_0000790300.1">
    <property type="protein sequence ID" value="RSKR_0000790300.1"/>
    <property type="gene ID" value="RSKR_0000790300"/>
</dbReference>
<proteinExistence type="predicted"/>
<protein>
    <submittedName>
        <fullName evidence="2">UDENN domain-containing protein</fullName>
    </submittedName>
</protein>
<sequence>MVDSHKEEIDIDEANNKEPDNVHMDNLQKRTLFDHFCVVGQTDDDSMNELSINDNILAPIIDIEVVFTRLSESIRDGFEGIMTTPTGLTADLHHGSFPANGCFLAIRRGYHKAPFVDIGILDKSKNESVKSDSYAIMQTRYGNHASELPKFLMPRGATIEAWPSLVDQPSDSMSTFVLTDENGTKLYGTVLTFYEKYQKKLSEDQLIKLNLKNSENENKYINDTELTQKEDILRESGEKNDRTSTSLDLYEHQSEVATKITEFELYKNLAICIISKYPFFDSFCNVLRTLKKMVCENTHSNYSIERYISFLMYEVIYPAPRYPRIKLTLQKNAISFLSNDASELPLTGASFVDCLRVMGPSNLMVAVLYMLTEGKILFHSMRPYLLTTISESVCALMFPFFWQCGYVPQCPLETVEVFECPVPIIAGVDSNYFEMVESQPADVVCFGLDTSTTSVTQSQIKKLIDEMPPKAVKVLTNGLNEIFKNVASEDKKLETLRATANYQLLTEVEKERAFKNREFNLKIRQVFLRFMCKLMDGYGTCIKPITKDPYRNENMDTSEIFDIEKFISSKGKKEFYKKMMQTQYFSRFIEERVFLSDKNEFYLFFDNCMVKNRTMPDEDLFDHNLPKILNDTIVDYDPTIPSEFEGKSYYYPQFPTSFKKENFCLEYVNALVGVKDALGELSEDPTNRNLNVVRCLYEYEFERSFTKHFMEQSQLYGPKFILFHTFSLWFTLLPSYLEKTSKKLNGLALAFFYLDKFKQMKLPIIDQQVFRVLIHQCGVFGKPYWALKALRVLIDMGETPDAITLPIYHKAVTARGWPSEQQLKAYKRFKGAAWSVIVCNYFTKAFIKNSIPTNDAEDYNDVTSVSNSNTKTSLAISSTPNNVMTKSENLLSSGSISVIADETNEVENKCKSFATKWEEFELSNEKNIPITHSLYSPNSLFQHFTDETISEVTKYTTQYPKLDKLVKEFKVKKGNFKTRCVVHELERDIIQINNMYEDCLTKYCVDYAPSINHVNSKDIIENLIKDPYVSSFGENCSLKDNNTESIPPSMTSSNYDETSQIEIKINEEEKREFEIKNENIVFESEPLGVEGPNKMFDNPLSVTCKNEEIEPDVVDHQKSRERFIAEHEKEFCNEDNQEAKAGIKKLLETIVLGLRNDDLNKAMSLYRNKLRGYQNKNDLHTGATFPMYRDFLFVALERYGMLVDRNEFDFKYRAEFEMISPTVISKLPTKDYPPKLMNMACRRIFIPLDLN</sequence>
<organism evidence="1 2">
    <name type="scientific">Rhabditophanes sp. KR3021</name>
    <dbReference type="NCBI Taxonomy" id="114890"/>
    <lineage>
        <taxon>Eukaryota</taxon>
        <taxon>Metazoa</taxon>
        <taxon>Ecdysozoa</taxon>
        <taxon>Nematoda</taxon>
        <taxon>Chromadorea</taxon>
        <taxon>Rhabditida</taxon>
        <taxon>Tylenchina</taxon>
        <taxon>Panagrolaimomorpha</taxon>
        <taxon>Strongyloidoidea</taxon>
        <taxon>Alloionematidae</taxon>
        <taxon>Rhabditophanes</taxon>
    </lineage>
</organism>